<dbReference type="PROSITE" id="PS50048">
    <property type="entry name" value="ZN2_CY6_FUNGAL_2"/>
    <property type="match status" value="1"/>
</dbReference>
<evidence type="ECO:0000256" key="2">
    <source>
        <dbReference type="ARBA" id="ARBA00023015"/>
    </source>
</evidence>
<dbReference type="GO" id="GO:0008270">
    <property type="term" value="F:zinc ion binding"/>
    <property type="evidence" value="ECO:0007669"/>
    <property type="project" value="InterPro"/>
</dbReference>
<feature type="region of interest" description="Disordered" evidence="6">
    <location>
        <begin position="202"/>
        <end position="225"/>
    </location>
</feature>
<feature type="compositionally biased region" description="Low complexity" evidence="6">
    <location>
        <begin position="621"/>
        <end position="636"/>
    </location>
</feature>
<keyword evidence="4" id="KW-0804">Transcription</keyword>
<dbReference type="PROSITE" id="PS00463">
    <property type="entry name" value="ZN2_CY6_FUNGAL_1"/>
    <property type="match status" value="1"/>
</dbReference>
<dbReference type="Gene3D" id="4.10.240.10">
    <property type="entry name" value="Zn(2)-C6 fungal-type DNA-binding domain"/>
    <property type="match status" value="1"/>
</dbReference>
<dbReference type="GO" id="GO:0006351">
    <property type="term" value="P:DNA-templated transcription"/>
    <property type="evidence" value="ECO:0007669"/>
    <property type="project" value="InterPro"/>
</dbReference>
<feature type="compositionally biased region" description="Basic and acidic residues" evidence="6">
    <location>
        <begin position="25"/>
        <end position="36"/>
    </location>
</feature>
<feature type="compositionally biased region" description="Polar residues" evidence="6">
    <location>
        <begin position="1"/>
        <end position="11"/>
    </location>
</feature>
<evidence type="ECO:0000256" key="3">
    <source>
        <dbReference type="ARBA" id="ARBA00023125"/>
    </source>
</evidence>
<dbReference type="CDD" id="cd12148">
    <property type="entry name" value="fungal_TF_MHR"/>
    <property type="match status" value="1"/>
</dbReference>
<evidence type="ECO:0000256" key="6">
    <source>
        <dbReference type="SAM" id="MobiDB-lite"/>
    </source>
</evidence>
<keyword evidence="1" id="KW-0479">Metal-binding</keyword>
<accession>A0A061BAG9</accession>
<keyword evidence="3" id="KW-0238">DNA-binding</keyword>
<reference evidence="8" key="1">
    <citation type="journal article" date="2014" name="Genome Announc.">
        <title>Draft genome sequence of Rhodosporidium toruloides CECT1137, an oleaginous yeast of biotechnological interest.</title>
        <authorList>
            <person name="Morin N."/>
            <person name="Calcas X."/>
            <person name="Devillers H."/>
            <person name="Durrens P."/>
            <person name="Sherman D.J."/>
            <person name="Nicaud J.-M."/>
            <person name="Neuveglise C."/>
        </authorList>
    </citation>
    <scope>NUCLEOTIDE SEQUENCE</scope>
    <source>
        <strain evidence="8">CECT1137</strain>
    </source>
</reference>
<dbReference type="InterPro" id="IPR036864">
    <property type="entry name" value="Zn2-C6_fun-type_DNA-bd_sf"/>
</dbReference>
<evidence type="ECO:0000256" key="1">
    <source>
        <dbReference type="ARBA" id="ARBA00022723"/>
    </source>
</evidence>
<dbReference type="InterPro" id="IPR007219">
    <property type="entry name" value="XnlR_reg_dom"/>
</dbReference>
<evidence type="ECO:0000313" key="8">
    <source>
        <dbReference type="EMBL" id="CDR46935.1"/>
    </source>
</evidence>
<dbReference type="InterPro" id="IPR001138">
    <property type="entry name" value="Zn2Cys6_DnaBD"/>
</dbReference>
<dbReference type="PANTHER" id="PTHR31668:SF26">
    <property type="entry name" value="GLUCOSE TRANSPORT TRANSCRIPTION REGULATOR RGT1-RELATED"/>
    <property type="match status" value="1"/>
</dbReference>
<feature type="region of interest" description="Disordered" evidence="6">
    <location>
        <begin position="613"/>
        <end position="636"/>
    </location>
</feature>
<keyword evidence="2" id="KW-0805">Transcription regulation</keyword>
<dbReference type="SMART" id="SM00906">
    <property type="entry name" value="Fungal_trans"/>
    <property type="match status" value="1"/>
</dbReference>
<gene>
    <name evidence="8" type="ORF">RHTO0S_13e03730g</name>
</gene>
<dbReference type="PANTHER" id="PTHR31668">
    <property type="entry name" value="GLUCOSE TRANSPORT TRANSCRIPTION REGULATOR RGT1-RELATED-RELATED"/>
    <property type="match status" value="1"/>
</dbReference>
<keyword evidence="5" id="KW-0539">Nucleus</keyword>
<evidence type="ECO:0000259" key="7">
    <source>
        <dbReference type="PROSITE" id="PS50048"/>
    </source>
</evidence>
<protein>
    <submittedName>
        <fullName evidence="8">RHTO0S13e03730g1_1</fullName>
    </submittedName>
</protein>
<feature type="compositionally biased region" description="Low complexity" evidence="6">
    <location>
        <begin position="105"/>
        <end position="127"/>
    </location>
</feature>
<feature type="region of interest" description="Disordered" evidence="6">
    <location>
        <begin position="105"/>
        <end position="134"/>
    </location>
</feature>
<dbReference type="GO" id="GO:0000981">
    <property type="term" value="F:DNA-binding transcription factor activity, RNA polymerase II-specific"/>
    <property type="evidence" value="ECO:0007669"/>
    <property type="project" value="InterPro"/>
</dbReference>
<evidence type="ECO:0000256" key="5">
    <source>
        <dbReference type="ARBA" id="ARBA00023242"/>
    </source>
</evidence>
<dbReference type="Pfam" id="PF04082">
    <property type="entry name" value="Fungal_trans"/>
    <property type="match status" value="1"/>
</dbReference>
<name>A0A061BAG9_RHOTO</name>
<dbReference type="CDD" id="cd00067">
    <property type="entry name" value="GAL4"/>
    <property type="match status" value="1"/>
</dbReference>
<dbReference type="AlphaFoldDB" id="A0A061BAG9"/>
<evidence type="ECO:0000256" key="4">
    <source>
        <dbReference type="ARBA" id="ARBA00023163"/>
    </source>
</evidence>
<dbReference type="GO" id="GO:0003677">
    <property type="term" value="F:DNA binding"/>
    <property type="evidence" value="ECO:0007669"/>
    <property type="project" value="UniProtKB-KW"/>
</dbReference>
<dbReference type="InterPro" id="IPR050797">
    <property type="entry name" value="Carb_Metab_Trans_Reg"/>
</dbReference>
<dbReference type="OrthoDB" id="4161332at2759"/>
<dbReference type="SMART" id="SM00066">
    <property type="entry name" value="GAL4"/>
    <property type="match status" value="1"/>
</dbReference>
<sequence length="736" mass="80540">MQAAPQGSSTLPRPPVHPAPGSASEDAHTDSGDDSPRKRKKKKNLRACDSCRDKKLRCIYIPDVEPHICFECEKRKLVCEQVRPAKIDPRKRAKLALLEARDVSRASSLTPLSASPSVAPTTSRPTRASSLEPLRGATNGLDVLARCVDRVSERLHQEKPSTPDHLITSTPDVRMLGETCVAQLLADLQPSEAKDVVDREFGHSRGEDGSVRALLPSQPQPNVSRPHGYLTSETVLDLVQHFIDHILPLFPVITVEELRALDTLSPVTLMSVCAVAACSRKYPWSLLDTVRAFLKTAIEMSDVFSTSSIANVQANLIMAMTSEVHDATASGGGSMSLIRAGLCVRMAHDLGLHRRPPSDLSAEEKSKRMRLWLGCVIMDKWYAASFGQPQLIDADDCHDYLSEPHDMDRYLVELYKLSELNGRALKAVSRPRLRKTTDAQLHAILADFDAWLARLPDSLQFAGPDSSIQAGGMYSLLVCFESVFLRPFVKQDGDIPAHLQFRPTAARWFAVITRSQFAIDWMLTNGTIAIDCFFPGMYSVMMSCSAQFFSHTKSGSVQNLQCIEAVKNGMHRWALANQDGELSIRQKCYKISTLLWQAAARRHQVVPVGATPKAEQPAYQTPQAASPPTSGSPAPQSLAAVIGGVAAMPPPHPSQYPTLSLPPTFPPVSIAALPFGPPGSLSLAGPTLSVPPLTTEGGLPDYLQNEWQGWCENLMGTENWDFMSESWPALPDVPRA</sequence>
<dbReference type="SUPFAM" id="SSF57701">
    <property type="entry name" value="Zn2/Cys6 DNA-binding domain"/>
    <property type="match status" value="1"/>
</dbReference>
<feature type="region of interest" description="Disordered" evidence="6">
    <location>
        <begin position="1"/>
        <end position="46"/>
    </location>
</feature>
<proteinExistence type="predicted"/>
<feature type="domain" description="Zn(2)-C6 fungal-type" evidence="7">
    <location>
        <begin position="47"/>
        <end position="79"/>
    </location>
</feature>
<dbReference type="EMBL" id="LK052948">
    <property type="protein sequence ID" value="CDR46935.1"/>
    <property type="molecule type" value="Genomic_DNA"/>
</dbReference>
<organism evidence="8">
    <name type="scientific">Rhodotorula toruloides</name>
    <name type="common">Yeast</name>
    <name type="synonym">Rhodosporidium toruloides</name>
    <dbReference type="NCBI Taxonomy" id="5286"/>
    <lineage>
        <taxon>Eukaryota</taxon>
        <taxon>Fungi</taxon>
        <taxon>Dikarya</taxon>
        <taxon>Basidiomycota</taxon>
        <taxon>Pucciniomycotina</taxon>
        <taxon>Microbotryomycetes</taxon>
        <taxon>Sporidiobolales</taxon>
        <taxon>Sporidiobolaceae</taxon>
        <taxon>Rhodotorula</taxon>
    </lineage>
</organism>